<sequence length="262" mass="29647">MNVFQKFFYSLYRPDIIGRLRFQGIGKTIGFVFFLMLLTQIPAAVTFAVSTATTVTQAEEALNEELPSFAISGGTLETEQEEAYIQELDEGRMIIDPERELSEAEWIAEDNSIVLLDTKGFVVTDGERQTITYEQLGDVNLSDEDIAGFADTFSSLLWLFIPIVLVGIYVFTSGMKFVGITVLSLFGLIFRRFVSTRLNYKNIWVMAAYTVTLPTITLAFIDVLAPGVPFTFWLYWVLAITMFALVFRKLPVPKSKQQTHEH</sequence>
<accession>A0A2P8H7X0</accession>
<gene>
    <name evidence="2" type="ORF">B0H94_1167</name>
</gene>
<feature type="transmembrane region" description="Helical" evidence="1">
    <location>
        <begin position="202"/>
        <end position="221"/>
    </location>
</feature>
<keyword evidence="3" id="KW-1185">Reference proteome</keyword>
<feature type="transmembrane region" description="Helical" evidence="1">
    <location>
        <begin position="157"/>
        <end position="190"/>
    </location>
</feature>
<evidence type="ECO:0000313" key="3">
    <source>
        <dbReference type="Proteomes" id="UP000242310"/>
    </source>
</evidence>
<organism evidence="2 3">
    <name type="scientific">Salsuginibacillus halophilus</name>
    <dbReference type="NCBI Taxonomy" id="517424"/>
    <lineage>
        <taxon>Bacteria</taxon>
        <taxon>Bacillati</taxon>
        <taxon>Bacillota</taxon>
        <taxon>Bacilli</taxon>
        <taxon>Bacillales</taxon>
        <taxon>Bacillaceae</taxon>
        <taxon>Salsuginibacillus</taxon>
    </lineage>
</organism>
<name>A0A2P8H7X0_9BACI</name>
<evidence type="ECO:0000313" key="2">
    <source>
        <dbReference type="EMBL" id="PSL42308.1"/>
    </source>
</evidence>
<dbReference type="InterPro" id="IPR009574">
    <property type="entry name" value="DUF1189"/>
</dbReference>
<dbReference type="RefSeq" id="WP_181315413.1">
    <property type="nucleotide sequence ID" value="NZ_PYAV01000016.1"/>
</dbReference>
<proteinExistence type="predicted"/>
<feature type="transmembrane region" description="Helical" evidence="1">
    <location>
        <begin position="227"/>
        <end position="247"/>
    </location>
</feature>
<keyword evidence="1" id="KW-0472">Membrane</keyword>
<keyword evidence="1" id="KW-1133">Transmembrane helix</keyword>
<dbReference type="Pfam" id="PF06691">
    <property type="entry name" value="DUF1189"/>
    <property type="match status" value="1"/>
</dbReference>
<protein>
    <submittedName>
        <fullName evidence="2">Uncharacterized protein DUF1189</fullName>
    </submittedName>
</protein>
<keyword evidence="1" id="KW-0812">Transmembrane</keyword>
<feature type="transmembrane region" description="Helical" evidence="1">
    <location>
        <begin position="29"/>
        <end position="49"/>
    </location>
</feature>
<reference evidence="2 3" key="1">
    <citation type="submission" date="2018-03" db="EMBL/GenBank/DDBJ databases">
        <title>Genomic Encyclopedia of Type Strains, Phase III (KMG-III): the genomes of soil and plant-associated and newly described type strains.</title>
        <authorList>
            <person name="Whitman W."/>
        </authorList>
    </citation>
    <scope>NUCLEOTIDE SEQUENCE [LARGE SCALE GENOMIC DNA]</scope>
    <source>
        <strain evidence="2 3">CGMCC 1.07653</strain>
    </source>
</reference>
<comment type="caution">
    <text evidence="2">The sequence shown here is derived from an EMBL/GenBank/DDBJ whole genome shotgun (WGS) entry which is preliminary data.</text>
</comment>
<dbReference type="Proteomes" id="UP000242310">
    <property type="component" value="Unassembled WGS sequence"/>
</dbReference>
<dbReference type="AlphaFoldDB" id="A0A2P8H7X0"/>
<dbReference type="EMBL" id="PYAV01000016">
    <property type="protein sequence ID" value="PSL42308.1"/>
    <property type="molecule type" value="Genomic_DNA"/>
</dbReference>
<evidence type="ECO:0000256" key="1">
    <source>
        <dbReference type="SAM" id="Phobius"/>
    </source>
</evidence>